<proteinExistence type="predicted"/>
<accession>A0A1I2NHY5</accession>
<dbReference type="Proteomes" id="UP000199116">
    <property type="component" value="Unassembled WGS sequence"/>
</dbReference>
<name>A0A1I2NHY5_9FLAO</name>
<sequence>MGKDTIKLTRKIQLQVDAPTKEEKKEVYDTLYRWQNRSFKAANLIVSHLYVQEMIKEFLYLSEGVRYKLADDKKAEDGILDRHRLSTTYRVVSDRFKGEIPTNILNNLNNNIINNFRNNWPEYIRGERSLANFKRNIAFPFGPVGIHGLSYKEEKKAFCFRLFSIPLKTYLGKDYTDKRSLLEQVIAGKIKLCTSKIQLKKQKIYLLATFEFEKEKHSLKPEVIAEASLSLEYPITVKSGKATLSIGNREEFLYRRLAIQAAQKRAQSGATYCRPGKGRKRKTKAVDKFYELEKNYVSNRLHVYSRKLIDFCIKQQAGTLILLNQEDKKGIAKEEDGFLLRNWNYYELTTKIKYKAKKAGIELIVG</sequence>
<keyword evidence="2" id="KW-1185">Reference proteome</keyword>
<reference evidence="2" key="1">
    <citation type="submission" date="2016-10" db="EMBL/GenBank/DDBJ databases">
        <authorList>
            <person name="Varghese N."/>
            <person name="Submissions S."/>
        </authorList>
    </citation>
    <scope>NUCLEOTIDE SEQUENCE [LARGE SCALE GENOMIC DNA]</scope>
    <source>
        <strain evidence="2">DSM 23515</strain>
    </source>
</reference>
<organism evidence="1 2">
    <name type="scientific">Salegentibacter agarivorans</name>
    <dbReference type="NCBI Taxonomy" id="345907"/>
    <lineage>
        <taxon>Bacteria</taxon>
        <taxon>Pseudomonadati</taxon>
        <taxon>Bacteroidota</taxon>
        <taxon>Flavobacteriia</taxon>
        <taxon>Flavobacteriales</taxon>
        <taxon>Flavobacteriaceae</taxon>
        <taxon>Salegentibacter</taxon>
    </lineage>
</organism>
<dbReference type="AlphaFoldDB" id="A0A1I2NHY5"/>
<evidence type="ECO:0000313" key="1">
    <source>
        <dbReference type="EMBL" id="SFG03524.1"/>
    </source>
</evidence>
<gene>
    <name evidence="1" type="ORF">SAMN04488033_12219</name>
</gene>
<evidence type="ECO:0008006" key="3">
    <source>
        <dbReference type="Google" id="ProtNLM"/>
    </source>
</evidence>
<protein>
    <recommendedName>
        <fullName evidence="3">Transposase</fullName>
    </recommendedName>
</protein>
<dbReference type="RefSeq" id="WP_093305693.1">
    <property type="nucleotide sequence ID" value="NZ_FOOH01000022.1"/>
</dbReference>
<dbReference type="EMBL" id="FOOH01000022">
    <property type="protein sequence ID" value="SFG03524.1"/>
    <property type="molecule type" value="Genomic_DNA"/>
</dbReference>
<evidence type="ECO:0000313" key="2">
    <source>
        <dbReference type="Proteomes" id="UP000199116"/>
    </source>
</evidence>